<dbReference type="InterPro" id="IPR036188">
    <property type="entry name" value="FAD/NAD-bd_sf"/>
</dbReference>
<gene>
    <name evidence="1" type="ORF">BC936DRAFT_144555</name>
</gene>
<proteinExistence type="predicted"/>
<name>A0A433DC71_9FUNG</name>
<dbReference type="Proteomes" id="UP000268093">
    <property type="component" value="Unassembled WGS sequence"/>
</dbReference>
<organism evidence="1 2">
    <name type="scientific">Jimgerdemannia flammicorona</name>
    <dbReference type="NCBI Taxonomy" id="994334"/>
    <lineage>
        <taxon>Eukaryota</taxon>
        <taxon>Fungi</taxon>
        <taxon>Fungi incertae sedis</taxon>
        <taxon>Mucoromycota</taxon>
        <taxon>Mucoromycotina</taxon>
        <taxon>Endogonomycetes</taxon>
        <taxon>Endogonales</taxon>
        <taxon>Endogonaceae</taxon>
        <taxon>Jimgerdemannia</taxon>
    </lineage>
</organism>
<keyword evidence="2" id="KW-1185">Reference proteome</keyword>
<comment type="caution">
    <text evidence="1">The sequence shown here is derived from an EMBL/GenBank/DDBJ whole genome shotgun (WGS) entry which is preliminary data.</text>
</comment>
<evidence type="ECO:0000313" key="2">
    <source>
        <dbReference type="Proteomes" id="UP000268093"/>
    </source>
</evidence>
<reference evidence="1 2" key="1">
    <citation type="journal article" date="2018" name="New Phytol.">
        <title>Phylogenomics of Endogonaceae and evolution of mycorrhizas within Mucoromycota.</title>
        <authorList>
            <person name="Chang Y."/>
            <person name="Desiro A."/>
            <person name="Na H."/>
            <person name="Sandor L."/>
            <person name="Lipzen A."/>
            <person name="Clum A."/>
            <person name="Barry K."/>
            <person name="Grigoriev I.V."/>
            <person name="Martin F.M."/>
            <person name="Stajich J.E."/>
            <person name="Smith M.E."/>
            <person name="Bonito G."/>
            <person name="Spatafora J.W."/>
        </authorList>
    </citation>
    <scope>NUCLEOTIDE SEQUENCE [LARGE SCALE GENOMIC DNA]</scope>
    <source>
        <strain evidence="1 2">GMNB39</strain>
    </source>
</reference>
<dbReference type="AlphaFoldDB" id="A0A433DC71"/>
<dbReference type="Gene3D" id="3.30.9.10">
    <property type="entry name" value="D-Amino Acid Oxidase, subunit A, domain 2"/>
    <property type="match status" value="1"/>
</dbReference>
<accession>A0A433DC71</accession>
<protein>
    <submittedName>
        <fullName evidence="1">Uncharacterized protein</fullName>
    </submittedName>
</protein>
<sequence>MALTLTATVKEVVEKVKAILKPYDLQVDSVRYFEACARSERIASKFIVKHRVFFVGGSAKLPSPKMPQG</sequence>
<dbReference type="EMBL" id="RBNI01003340">
    <property type="protein sequence ID" value="RUP48442.1"/>
    <property type="molecule type" value="Genomic_DNA"/>
</dbReference>
<evidence type="ECO:0000313" key="1">
    <source>
        <dbReference type="EMBL" id="RUP48442.1"/>
    </source>
</evidence>
<dbReference type="Gene3D" id="3.50.50.60">
    <property type="entry name" value="FAD/NAD(P)-binding domain"/>
    <property type="match status" value="1"/>
</dbReference>